<dbReference type="EMBL" id="AMCI01004645">
    <property type="protein sequence ID" value="EJW97667.1"/>
    <property type="molecule type" value="Genomic_DNA"/>
</dbReference>
<accession>J9G7C1</accession>
<proteinExistence type="predicted"/>
<sequence length="137" mass="15523">MHRPGGKVAGREKGLPILPPSQPVVPQRVRQTGGLHAWPRLEGQLARAVQSLPCRPPHGRLHRGQRMAVHMARAPRRAWTDRLLRRREVLHHQTRLALLRHGRHGRGGFARHLGPHRTVCPRQRAKPPRPLSVQLCG</sequence>
<evidence type="ECO:0000256" key="1">
    <source>
        <dbReference type="SAM" id="MobiDB-lite"/>
    </source>
</evidence>
<name>J9G7C1_9ZZZZ</name>
<gene>
    <name evidence="2" type="ORF">EVA_14227</name>
</gene>
<organism evidence="2">
    <name type="scientific">gut metagenome</name>
    <dbReference type="NCBI Taxonomy" id="749906"/>
    <lineage>
        <taxon>unclassified sequences</taxon>
        <taxon>metagenomes</taxon>
        <taxon>organismal metagenomes</taxon>
    </lineage>
</organism>
<evidence type="ECO:0000313" key="2">
    <source>
        <dbReference type="EMBL" id="EJW97667.1"/>
    </source>
</evidence>
<comment type="caution">
    <text evidence="2">The sequence shown here is derived from an EMBL/GenBank/DDBJ whole genome shotgun (WGS) entry which is preliminary data.</text>
</comment>
<feature type="region of interest" description="Disordered" evidence="1">
    <location>
        <begin position="107"/>
        <end position="137"/>
    </location>
</feature>
<feature type="region of interest" description="Disordered" evidence="1">
    <location>
        <begin position="1"/>
        <end position="24"/>
    </location>
</feature>
<dbReference type="AlphaFoldDB" id="J9G7C1"/>
<reference evidence="2" key="1">
    <citation type="journal article" date="2012" name="PLoS ONE">
        <title>Gene sets for utilization of primary and secondary nutrition supplies in the distal gut of endangered iberian lynx.</title>
        <authorList>
            <person name="Alcaide M."/>
            <person name="Messina E."/>
            <person name="Richter M."/>
            <person name="Bargiela R."/>
            <person name="Peplies J."/>
            <person name="Huws S.A."/>
            <person name="Newbold C.J."/>
            <person name="Golyshin P.N."/>
            <person name="Simon M.A."/>
            <person name="Lopez G."/>
            <person name="Yakimov M.M."/>
            <person name="Ferrer M."/>
        </authorList>
    </citation>
    <scope>NUCLEOTIDE SEQUENCE</scope>
</reference>
<protein>
    <submittedName>
        <fullName evidence="2">Uncharacterized protein</fullName>
    </submittedName>
</protein>